<dbReference type="AlphaFoldDB" id="A0A844M1D5"/>
<comment type="caution">
    <text evidence="2">The sequence shown here is derived from an EMBL/GenBank/DDBJ whole genome shotgun (WGS) entry which is preliminary data.</text>
</comment>
<dbReference type="RefSeq" id="WP_155587284.1">
    <property type="nucleotide sequence ID" value="NZ_WFKQ01000005.1"/>
</dbReference>
<evidence type="ECO:0000313" key="2">
    <source>
        <dbReference type="EMBL" id="MUG32603.1"/>
    </source>
</evidence>
<dbReference type="Proteomes" id="UP000442109">
    <property type="component" value="Unassembled WGS sequence"/>
</dbReference>
<dbReference type="EMBL" id="WFKQ01000005">
    <property type="protein sequence ID" value="MUG32603.1"/>
    <property type="molecule type" value="Genomic_DNA"/>
</dbReference>
<protein>
    <submittedName>
        <fullName evidence="2">Uncharacterized protein</fullName>
    </submittedName>
</protein>
<organism evidence="2 3">
    <name type="scientific">Psychrobacter sanguinis</name>
    <dbReference type="NCBI Taxonomy" id="861445"/>
    <lineage>
        <taxon>Bacteria</taxon>
        <taxon>Pseudomonadati</taxon>
        <taxon>Pseudomonadota</taxon>
        <taxon>Gammaproteobacteria</taxon>
        <taxon>Moraxellales</taxon>
        <taxon>Moraxellaceae</taxon>
        <taxon>Psychrobacter</taxon>
    </lineage>
</organism>
<sequence length="124" mass="13803">MTQPDSAINTEQNIEQTQTKEPMSQADQRIKPAFAPYQNDHQSLQIGSLIFENQTDKIIVYGDIDIQKTPEGLSQAMRLQALFSDIVSELQAAQSTGELEPISKSQGFVSEQTQNSKEVDNPFS</sequence>
<evidence type="ECO:0000256" key="1">
    <source>
        <dbReference type="SAM" id="MobiDB-lite"/>
    </source>
</evidence>
<evidence type="ECO:0000313" key="3">
    <source>
        <dbReference type="Proteomes" id="UP000442109"/>
    </source>
</evidence>
<feature type="region of interest" description="Disordered" evidence="1">
    <location>
        <begin position="1"/>
        <end position="28"/>
    </location>
</feature>
<accession>A0A844M1D5</accession>
<feature type="compositionally biased region" description="Polar residues" evidence="1">
    <location>
        <begin position="1"/>
        <end position="27"/>
    </location>
</feature>
<proteinExistence type="predicted"/>
<keyword evidence="3" id="KW-1185">Reference proteome</keyword>
<feature type="region of interest" description="Disordered" evidence="1">
    <location>
        <begin position="95"/>
        <end position="124"/>
    </location>
</feature>
<dbReference type="OrthoDB" id="6647753at2"/>
<reference evidence="2 3" key="1">
    <citation type="journal article" date="2019" name="PLoS ONE">
        <title>Pup mortality in New Zealand sea lions (Phocarctos hookeri) at Enderby Island, Auckland Islands, 2013-18.</title>
        <authorList>
            <person name="Michael S.A."/>
            <person name="Hayman D.T.S."/>
            <person name="Gray R."/>
            <person name="Zhang J."/>
            <person name="Rogers L."/>
            <person name="Roe W.D."/>
        </authorList>
    </citation>
    <scope>NUCLEOTIDE SEQUENCE [LARGE SCALE GENOMIC DNA]</scope>
    <source>
        <strain evidence="2 3">SM868</strain>
    </source>
</reference>
<gene>
    <name evidence="2" type="ORF">GB996_07310</name>
</gene>
<name>A0A844M1D5_9GAMM</name>
<feature type="compositionally biased region" description="Polar residues" evidence="1">
    <location>
        <begin position="95"/>
        <end position="116"/>
    </location>
</feature>